<protein>
    <submittedName>
        <fullName evidence="3">Uncharacterized protein</fullName>
    </submittedName>
</protein>
<accession>A0ABN2JUX5</accession>
<sequence>MVAATRHPAATTAARCVLGIMLLTLACVLGLTVADSASASPAAMPNPGVSIAAMHGTGSGIGAEHGAALVEHASAGSAAGHHDGGLALLCLCALIVATTLLTAHRSPLRRWTTEMPHPGGLRWRAPDVWQPARPDPRSWGVSRT</sequence>
<dbReference type="Proteomes" id="UP001501138">
    <property type="component" value="Unassembled WGS sequence"/>
</dbReference>
<dbReference type="PROSITE" id="PS51257">
    <property type="entry name" value="PROKAR_LIPOPROTEIN"/>
    <property type="match status" value="1"/>
</dbReference>
<evidence type="ECO:0000256" key="1">
    <source>
        <dbReference type="SAM" id="MobiDB-lite"/>
    </source>
</evidence>
<feature type="region of interest" description="Disordered" evidence="1">
    <location>
        <begin position="119"/>
        <end position="144"/>
    </location>
</feature>
<keyword evidence="2" id="KW-0812">Transmembrane</keyword>
<keyword evidence="2" id="KW-0472">Membrane</keyword>
<keyword evidence="4" id="KW-1185">Reference proteome</keyword>
<evidence type="ECO:0000313" key="4">
    <source>
        <dbReference type="Proteomes" id="UP001501138"/>
    </source>
</evidence>
<keyword evidence="2" id="KW-1133">Transmembrane helix</keyword>
<evidence type="ECO:0000313" key="3">
    <source>
        <dbReference type="EMBL" id="GAA1739855.1"/>
    </source>
</evidence>
<dbReference type="EMBL" id="BAAAPM010000009">
    <property type="protein sequence ID" value="GAA1739855.1"/>
    <property type="molecule type" value="Genomic_DNA"/>
</dbReference>
<evidence type="ECO:0000256" key="2">
    <source>
        <dbReference type="SAM" id="Phobius"/>
    </source>
</evidence>
<proteinExistence type="predicted"/>
<gene>
    <name evidence="3" type="ORF">GCM10009809_39210</name>
</gene>
<organism evidence="3 4">
    <name type="scientific">Isoptericola hypogeus</name>
    <dbReference type="NCBI Taxonomy" id="300179"/>
    <lineage>
        <taxon>Bacteria</taxon>
        <taxon>Bacillati</taxon>
        <taxon>Actinomycetota</taxon>
        <taxon>Actinomycetes</taxon>
        <taxon>Micrococcales</taxon>
        <taxon>Promicromonosporaceae</taxon>
        <taxon>Isoptericola</taxon>
    </lineage>
</organism>
<name>A0ABN2JUX5_9MICO</name>
<reference evidence="3 4" key="1">
    <citation type="journal article" date="2019" name="Int. J. Syst. Evol. Microbiol.">
        <title>The Global Catalogue of Microorganisms (GCM) 10K type strain sequencing project: providing services to taxonomists for standard genome sequencing and annotation.</title>
        <authorList>
            <consortium name="The Broad Institute Genomics Platform"/>
            <consortium name="The Broad Institute Genome Sequencing Center for Infectious Disease"/>
            <person name="Wu L."/>
            <person name="Ma J."/>
        </authorList>
    </citation>
    <scope>NUCLEOTIDE SEQUENCE [LARGE SCALE GENOMIC DNA]</scope>
    <source>
        <strain evidence="3 4">JCM 15589</strain>
    </source>
</reference>
<comment type="caution">
    <text evidence="3">The sequence shown here is derived from an EMBL/GenBank/DDBJ whole genome shotgun (WGS) entry which is preliminary data.</text>
</comment>
<feature type="transmembrane region" description="Helical" evidence="2">
    <location>
        <begin position="84"/>
        <end position="103"/>
    </location>
</feature>